<sequence>MPSQTYANPPMQSVAPKLILVMGTTGCGKTSFVNLVSGSNFTVGNEMQSCTETIDMAEFQLSDQKVVILDTPGFDDTERPQADVLHQIATFLQKMYENGTKPTGMIYMHRISDNRMTGSAIANFRLFRKICGDDAMKNAVIVTTMWDKINEATGMRREGELRDNYFKEALKLGAHLRRYGGTQEEAMQIVQDLLGRESQVLQVQEEMSDQHKRVSETKAGLYMQSELDRLEEQAIKSMQTLQAQMVKAQTELAESERNGAQELQKSWDALQKEIEKVRIEKSRLLDPAVAEDISWKLKDLISRATRLLGVLHGRSRTYPLPNADAVPLAVEHLPSPTTSQADPPSTSTPSIPWTDPNDSQPSPSSRIPGIVNATHHASFRVAVHSAIGATKSSDDQHQHRRRNSGAVETGVAPVTGGQYIHPDFTRAHVTASRPSKLQSTSVKNEERQTVFESQDGLPEADSRTFTVEVPGGKGKQPPCMDYPAQSPKSKTRCPCCSIM</sequence>
<dbReference type="EMBL" id="KV427663">
    <property type="protein sequence ID" value="KZT01504.1"/>
    <property type="molecule type" value="Genomic_DNA"/>
</dbReference>
<accession>A0A165BR67</accession>
<keyword evidence="10" id="KW-1002">Plastid outer membrane</keyword>
<evidence type="ECO:0000313" key="21">
    <source>
        <dbReference type="Proteomes" id="UP000076871"/>
    </source>
</evidence>
<keyword evidence="6" id="KW-0812">Transmembrane</keyword>
<keyword evidence="8" id="KW-0547">Nucleotide-binding</keyword>
<keyword evidence="3" id="KW-0813">Transport</keyword>
<dbReference type="GO" id="GO:0005525">
    <property type="term" value="F:GTP binding"/>
    <property type="evidence" value="ECO:0007669"/>
    <property type="project" value="UniProtKB-KW"/>
</dbReference>
<feature type="compositionally biased region" description="Low complexity" evidence="18">
    <location>
        <begin position="343"/>
        <end position="356"/>
    </location>
</feature>
<keyword evidence="13" id="KW-1133">Transmembrane helix</keyword>
<dbReference type="CDD" id="cd00882">
    <property type="entry name" value="Ras_like_GTPase"/>
    <property type="match status" value="1"/>
</dbReference>
<evidence type="ECO:0000256" key="6">
    <source>
        <dbReference type="ARBA" id="ARBA00022692"/>
    </source>
</evidence>
<keyword evidence="9" id="KW-0378">Hydrolase</keyword>
<evidence type="ECO:0000259" key="19">
    <source>
        <dbReference type="Pfam" id="PF04548"/>
    </source>
</evidence>
<dbReference type="GO" id="GO:0046872">
    <property type="term" value="F:metal ion binding"/>
    <property type="evidence" value="ECO:0007669"/>
    <property type="project" value="UniProtKB-KW"/>
</dbReference>
<evidence type="ECO:0000256" key="15">
    <source>
        <dbReference type="ARBA" id="ARBA00023136"/>
    </source>
</evidence>
<gene>
    <name evidence="20" type="ORF">LAESUDRAFT_731067</name>
</gene>
<evidence type="ECO:0000256" key="18">
    <source>
        <dbReference type="SAM" id="MobiDB-lite"/>
    </source>
</evidence>
<organism evidence="20 21">
    <name type="scientific">Laetiporus sulphureus 93-53</name>
    <dbReference type="NCBI Taxonomy" id="1314785"/>
    <lineage>
        <taxon>Eukaryota</taxon>
        <taxon>Fungi</taxon>
        <taxon>Dikarya</taxon>
        <taxon>Basidiomycota</taxon>
        <taxon>Agaricomycotina</taxon>
        <taxon>Agaricomycetes</taxon>
        <taxon>Polyporales</taxon>
        <taxon>Laetiporus</taxon>
    </lineage>
</organism>
<keyword evidence="14" id="KW-0342">GTP-binding</keyword>
<evidence type="ECO:0000256" key="17">
    <source>
        <dbReference type="SAM" id="Coils"/>
    </source>
</evidence>
<evidence type="ECO:0000256" key="14">
    <source>
        <dbReference type="ARBA" id="ARBA00023134"/>
    </source>
</evidence>
<dbReference type="Proteomes" id="UP000076871">
    <property type="component" value="Unassembled WGS sequence"/>
</dbReference>
<comment type="subcellular location">
    <subcellularLocation>
        <location evidence="2">Membrane</location>
        <topology evidence="2">Single-pass membrane protein</topology>
    </subcellularLocation>
    <subcellularLocation>
        <location evidence="16">Plastid</location>
        <location evidence="16">Chloroplast outer membrane</location>
    </subcellularLocation>
</comment>
<evidence type="ECO:0000256" key="5">
    <source>
        <dbReference type="ARBA" id="ARBA00022640"/>
    </source>
</evidence>
<protein>
    <recommendedName>
        <fullName evidence="19">AIG1-type G domain-containing protein</fullName>
    </recommendedName>
</protein>
<evidence type="ECO:0000256" key="3">
    <source>
        <dbReference type="ARBA" id="ARBA00022448"/>
    </source>
</evidence>
<dbReference type="GO" id="GO:0015031">
    <property type="term" value="P:protein transport"/>
    <property type="evidence" value="ECO:0007669"/>
    <property type="project" value="UniProtKB-KW"/>
</dbReference>
<dbReference type="GO" id="GO:0016020">
    <property type="term" value="C:membrane"/>
    <property type="evidence" value="ECO:0007669"/>
    <property type="project" value="UniProtKB-SubCell"/>
</dbReference>
<keyword evidence="15" id="KW-0472">Membrane</keyword>
<evidence type="ECO:0000256" key="11">
    <source>
        <dbReference type="ARBA" id="ARBA00022842"/>
    </source>
</evidence>
<keyword evidence="21" id="KW-1185">Reference proteome</keyword>
<proteinExistence type="predicted"/>
<evidence type="ECO:0000256" key="10">
    <source>
        <dbReference type="ARBA" id="ARBA00022805"/>
    </source>
</evidence>
<evidence type="ECO:0000256" key="4">
    <source>
        <dbReference type="ARBA" id="ARBA00022528"/>
    </source>
</evidence>
<keyword evidence="11" id="KW-0460">Magnesium</keyword>
<evidence type="ECO:0000256" key="9">
    <source>
        <dbReference type="ARBA" id="ARBA00022801"/>
    </source>
</evidence>
<keyword evidence="7" id="KW-0479">Metal-binding</keyword>
<keyword evidence="4" id="KW-0150">Chloroplast</keyword>
<dbReference type="Gene3D" id="3.40.50.300">
    <property type="entry name" value="P-loop containing nucleotide triphosphate hydrolases"/>
    <property type="match status" value="1"/>
</dbReference>
<dbReference type="STRING" id="1314785.A0A165BR67"/>
<feature type="region of interest" description="Disordered" evidence="18">
    <location>
        <begin position="389"/>
        <end position="417"/>
    </location>
</feature>
<dbReference type="InterPro" id="IPR006703">
    <property type="entry name" value="G_AIG1"/>
</dbReference>
<dbReference type="InterPro" id="IPR027417">
    <property type="entry name" value="P-loop_NTPase"/>
</dbReference>
<evidence type="ECO:0000256" key="7">
    <source>
        <dbReference type="ARBA" id="ARBA00022723"/>
    </source>
</evidence>
<evidence type="ECO:0000256" key="8">
    <source>
        <dbReference type="ARBA" id="ARBA00022741"/>
    </source>
</evidence>
<feature type="region of interest" description="Disordered" evidence="18">
    <location>
        <begin position="430"/>
        <end position="490"/>
    </location>
</feature>
<feature type="compositionally biased region" description="Polar residues" evidence="18">
    <location>
        <begin position="432"/>
        <end position="442"/>
    </location>
</feature>
<dbReference type="PANTHER" id="PTHR10903:SF135">
    <property type="entry name" value="TRANSLOCASE OF CHLOROPLAST 120, CHLOROPLASTIC-RELATED"/>
    <property type="match status" value="1"/>
</dbReference>
<dbReference type="GeneID" id="63826997"/>
<comment type="cofactor">
    <cofactor evidence="1">
        <name>Mg(2+)</name>
        <dbReference type="ChEBI" id="CHEBI:18420"/>
    </cofactor>
</comment>
<reference evidence="20 21" key="1">
    <citation type="journal article" date="2016" name="Mol. Biol. Evol.">
        <title>Comparative Genomics of Early-Diverging Mushroom-Forming Fungi Provides Insights into the Origins of Lignocellulose Decay Capabilities.</title>
        <authorList>
            <person name="Nagy L.G."/>
            <person name="Riley R."/>
            <person name="Tritt A."/>
            <person name="Adam C."/>
            <person name="Daum C."/>
            <person name="Floudas D."/>
            <person name="Sun H."/>
            <person name="Yadav J.S."/>
            <person name="Pangilinan J."/>
            <person name="Larsson K.H."/>
            <person name="Matsuura K."/>
            <person name="Barry K."/>
            <person name="Labutti K."/>
            <person name="Kuo R."/>
            <person name="Ohm R.A."/>
            <person name="Bhattacharya S.S."/>
            <person name="Shirouzu T."/>
            <person name="Yoshinaga Y."/>
            <person name="Martin F.M."/>
            <person name="Grigoriev I.V."/>
            <person name="Hibbett D.S."/>
        </authorList>
    </citation>
    <scope>NUCLEOTIDE SEQUENCE [LARGE SCALE GENOMIC DNA]</scope>
    <source>
        <strain evidence="20 21">93-53</strain>
    </source>
</reference>
<evidence type="ECO:0000256" key="16">
    <source>
        <dbReference type="ARBA" id="ARBA00024013"/>
    </source>
</evidence>
<feature type="domain" description="AIG1-type G" evidence="19">
    <location>
        <begin position="19"/>
        <end position="153"/>
    </location>
</feature>
<dbReference type="InParanoid" id="A0A165BR67"/>
<dbReference type="OrthoDB" id="8954335at2759"/>
<feature type="region of interest" description="Disordered" evidence="18">
    <location>
        <begin position="333"/>
        <end position="370"/>
    </location>
</feature>
<dbReference type="GO" id="GO:0016787">
    <property type="term" value="F:hydrolase activity"/>
    <property type="evidence" value="ECO:0007669"/>
    <property type="project" value="UniProtKB-KW"/>
</dbReference>
<evidence type="ECO:0000313" key="20">
    <source>
        <dbReference type="EMBL" id="KZT01504.1"/>
    </source>
</evidence>
<keyword evidence="5" id="KW-0934">Plastid</keyword>
<evidence type="ECO:0000256" key="2">
    <source>
        <dbReference type="ARBA" id="ARBA00004167"/>
    </source>
</evidence>
<dbReference type="SUPFAM" id="SSF52540">
    <property type="entry name" value="P-loop containing nucleoside triphosphate hydrolases"/>
    <property type="match status" value="1"/>
</dbReference>
<dbReference type="InterPro" id="IPR045058">
    <property type="entry name" value="GIMA/IAN/Toc"/>
</dbReference>
<evidence type="ECO:0000256" key="13">
    <source>
        <dbReference type="ARBA" id="ARBA00022989"/>
    </source>
</evidence>
<keyword evidence="17" id="KW-0175">Coiled coil</keyword>
<dbReference type="PANTHER" id="PTHR10903">
    <property type="entry name" value="GTPASE, IMAP FAMILY MEMBER-RELATED"/>
    <property type="match status" value="1"/>
</dbReference>
<name>A0A165BR67_9APHY</name>
<dbReference type="AlphaFoldDB" id="A0A165BR67"/>
<evidence type="ECO:0000256" key="12">
    <source>
        <dbReference type="ARBA" id="ARBA00022927"/>
    </source>
</evidence>
<feature type="coiled-coil region" evidence="17">
    <location>
        <begin position="231"/>
        <end position="280"/>
    </location>
</feature>
<dbReference type="RefSeq" id="XP_040759244.1">
    <property type="nucleotide sequence ID" value="XM_040909968.1"/>
</dbReference>
<dbReference type="Pfam" id="PF04548">
    <property type="entry name" value="AIG1"/>
    <property type="match status" value="1"/>
</dbReference>
<evidence type="ECO:0000256" key="1">
    <source>
        <dbReference type="ARBA" id="ARBA00001946"/>
    </source>
</evidence>
<keyword evidence="12" id="KW-0653">Protein transport</keyword>